<dbReference type="Proteomes" id="UP000235965">
    <property type="component" value="Unassembled WGS sequence"/>
</dbReference>
<gene>
    <name evidence="6" type="ORF">B7P43_G18401</name>
</gene>
<evidence type="ECO:0000256" key="1">
    <source>
        <dbReference type="ARBA" id="ARBA00006914"/>
    </source>
</evidence>
<dbReference type="InterPro" id="IPR050304">
    <property type="entry name" value="MT-severing_AAA_ATPase"/>
</dbReference>
<evidence type="ECO:0000313" key="6">
    <source>
        <dbReference type="EMBL" id="PNF36022.1"/>
    </source>
</evidence>
<dbReference type="EMBL" id="NEVH01007179">
    <property type="protein sequence ID" value="PNF36022.1"/>
    <property type="molecule type" value="Genomic_DNA"/>
</dbReference>
<name>A0A2J7R5B5_9NEOP</name>
<comment type="caution">
    <text evidence="6">The sequence shown here is derived from an EMBL/GenBank/DDBJ whole genome shotgun (WGS) entry which is preliminary data.</text>
</comment>
<dbReference type="InterPro" id="IPR041569">
    <property type="entry name" value="AAA_lid_3"/>
</dbReference>
<dbReference type="InParanoid" id="A0A2J7R5B5"/>
<dbReference type="Gene3D" id="1.10.8.60">
    <property type="match status" value="1"/>
</dbReference>
<sequence length="115" mass="12753">MKLDSDVDLKDIAKNLEGYSGCDITNICRDAALMSMRHKIAGLRSDEIRQLPKEALDLPITAQDFKEALAKCKKSVSKEDIKNMRIGCLSLDPLDVSFSSELSALLAILLTERQI</sequence>
<evidence type="ECO:0000313" key="7">
    <source>
        <dbReference type="Proteomes" id="UP000235965"/>
    </source>
</evidence>
<dbReference type="PANTHER" id="PTHR23074:SF19">
    <property type="entry name" value="KATANIN P60 ATPASE-CONTAINING SUBUNIT A1"/>
    <property type="match status" value="1"/>
</dbReference>
<proteinExistence type="inferred from homology"/>
<dbReference type="GO" id="GO:0016887">
    <property type="term" value="F:ATP hydrolysis activity"/>
    <property type="evidence" value="ECO:0007669"/>
    <property type="project" value="TreeGrafter"/>
</dbReference>
<organism evidence="6 7">
    <name type="scientific">Cryptotermes secundus</name>
    <dbReference type="NCBI Taxonomy" id="105785"/>
    <lineage>
        <taxon>Eukaryota</taxon>
        <taxon>Metazoa</taxon>
        <taxon>Ecdysozoa</taxon>
        <taxon>Arthropoda</taxon>
        <taxon>Hexapoda</taxon>
        <taxon>Insecta</taxon>
        <taxon>Pterygota</taxon>
        <taxon>Neoptera</taxon>
        <taxon>Polyneoptera</taxon>
        <taxon>Dictyoptera</taxon>
        <taxon>Blattodea</taxon>
        <taxon>Blattoidea</taxon>
        <taxon>Termitoidae</taxon>
        <taxon>Kalotermitidae</taxon>
        <taxon>Cryptotermitinae</taxon>
        <taxon>Cryptotermes</taxon>
    </lineage>
</organism>
<dbReference type="AlphaFoldDB" id="A0A2J7R5B5"/>
<dbReference type="SUPFAM" id="SSF52540">
    <property type="entry name" value="P-loop containing nucleoside triphosphate hydrolases"/>
    <property type="match status" value="1"/>
</dbReference>
<reference evidence="6 7" key="1">
    <citation type="submission" date="2017-12" db="EMBL/GenBank/DDBJ databases">
        <title>Hemimetabolous genomes reveal molecular basis of termite eusociality.</title>
        <authorList>
            <person name="Harrison M.C."/>
            <person name="Jongepier E."/>
            <person name="Robertson H.M."/>
            <person name="Arning N."/>
            <person name="Bitard-Feildel T."/>
            <person name="Chao H."/>
            <person name="Childers C.P."/>
            <person name="Dinh H."/>
            <person name="Doddapaneni H."/>
            <person name="Dugan S."/>
            <person name="Gowin J."/>
            <person name="Greiner C."/>
            <person name="Han Y."/>
            <person name="Hu H."/>
            <person name="Hughes D.S.T."/>
            <person name="Huylmans A.-K."/>
            <person name="Kemena C."/>
            <person name="Kremer L.P.M."/>
            <person name="Lee S.L."/>
            <person name="Lopez-Ezquerra A."/>
            <person name="Mallet L."/>
            <person name="Monroy-Kuhn J.M."/>
            <person name="Moser A."/>
            <person name="Murali S.C."/>
            <person name="Muzny D.M."/>
            <person name="Otani S."/>
            <person name="Piulachs M.-D."/>
            <person name="Poelchau M."/>
            <person name="Qu J."/>
            <person name="Schaub F."/>
            <person name="Wada-Katsumata A."/>
            <person name="Worley K.C."/>
            <person name="Xie Q."/>
            <person name="Ylla G."/>
            <person name="Poulsen M."/>
            <person name="Gibbs R.A."/>
            <person name="Schal C."/>
            <person name="Richards S."/>
            <person name="Belles X."/>
            <person name="Korb J."/>
            <person name="Bornberg-Bauer E."/>
        </authorList>
    </citation>
    <scope>NUCLEOTIDE SEQUENCE [LARGE SCALE GENOMIC DNA]</scope>
    <source>
        <tissue evidence="6">Whole body</tissue>
    </source>
</reference>
<dbReference type="GO" id="GO:0051013">
    <property type="term" value="P:microtubule severing"/>
    <property type="evidence" value="ECO:0007669"/>
    <property type="project" value="TreeGrafter"/>
</dbReference>
<dbReference type="GO" id="GO:0015630">
    <property type="term" value="C:microtubule cytoskeleton"/>
    <property type="evidence" value="ECO:0007669"/>
    <property type="project" value="TreeGrafter"/>
</dbReference>
<dbReference type="PANTHER" id="PTHR23074">
    <property type="entry name" value="AAA DOMAIN-CONTAINING"/>
    <property type="match status" value="1"/>
</dbReference>
<evidence type="ECO:0000259" key="4">
    <source>
        <dbReference type="Pfam" id="PF09336"/>
    </source>
</evidence>
<feature type="domain" description="Spastin/Vps4 C-terminal" evidence="4">
    <location>
        <begin position="52"/>
        <end position="83"/>
    </location>
</feature>
<dbReference type="Pfam" id="PF17862">
    <property type="entry name" value="AAA_lid_3"/>
    <property type="match status" value="1"/>
</dbReference>
<keyword evidence="7" id="KW-1185">Reference proteome</keyword>
<dbReference type="Pfam" id="PF09336">
    <property type="entry name" value="Vps4_C"/>
    <property type="match status" value="1"/>
</dbReference>
<dbReference type="STRING" id="105785.A0A2J7R5B5"/>
<evidence type="ECO:0000256" key="2">
    <source>
        <dbReference type="ARBA" id="ARBA00022741"/>
    </source>
</evidence>
<keyword evidence="2" id="KW-0547">Nucleotide-binding</keyword>
<dbReference type="InterPro" id="IPR027417">
    <property type="entry name" value="P-loop_NTPase"/>
</dbReference>
<protein>
    <recommendedName>
        <fullName evidence="8">AAA ATPase AAA+ lid domain-containing protein</fullName>
    </recommendedName>
</protein>
<evidence type="ECO:0000256" key="3">
    <source>
        <dbReference type="ARBA" id="ARBA00022840"/>
    </source>
</evidence>
<dbReference type="InterPro" id="IPR015415">
    <property type="entry name" value="Spast_Vps4_C"/>
</dbReference>
<comment type="similarity">
    <text evidence="1">Belongs to the AAA ATPase family.</text>
</comment>
<keyword evidence="3" id="KW-0067">ATP-binding</keyword>
<dbReference type="GO" id="GO:0005524">
    <property type="term" value="F:ATP binding"/>
    <property type="evidence" value="ECO:0007669"/>
    <property type="project" value="UniProtKB-KW"/>
</dbReference>
<dbReference type="Gene3D" id="3.40.50.300">
    <property type="entry name" value="P-loop containing nucleotide triphosphate hydrolases"/>
    <property type="match status" value="1"/>
</dbReference>
<accession>A0A2J7R5B5</accession>
<dbReference type="OrthoDB" id="5334845at2759"/>
<feature type="domain" description="AAA ATPase AAA+ lid" evidence="5">
    <location>
        <begin position="6"/>
        <end position="47"/>
    </location>
</feature>
<evidence type="ECO:0008006" key="8">
    <source>
        <dbReference type="Google" id="ProtNLM"/>
    </source>
</evidence>
<evidence type="ECO:0000259" key="5">
    <source>
        <dbReference type="Pfam" id="PF17862"/>
    </source>
</evidence>